<dbReference type="EMBL" id="JAXAFO010000001">
    <property type="protein sequence ID" value="MDX6847923.1"/>
    <property type="molecule type" value="Genomic_DNA"/>
</dbReference>
<protein>
    <recommendedName>
        <fullName evidence="4">nicotinate-nucleotide diphosphorylase (carboxylating)</fullName>
        <ecNumber evidence="4">2.4.2.19</ecNumber>
    </recommendedName>
    <alternativeName>
        <fullName evidence="8">Quinolinate phosphoribosyltransferase [decarboxylating]</fullName>
    </alternativeName>
</protein>
<dbReference type="Proteomes" id="UP001273505">
    <property type="component" value="Unassembled WGS sequence"/>
</dbReference>
<comment type="similarity">
    <text evidence="3 9">Belongs to the NadC/ModD family.</text>
</comment>
<dbReference type="Pfam" id="PF01729">
    <property type="entry name" value="QRPTase_C"/>
    <property type="match status" value="1"/>
</dbReference>
<dbReference type="CDD" id="cd01572">
    <property type="entry name" value="QPRTase"/>
    <property type="match status" value="1"/>
</dbReference>
<dbReference type="PIRSF" id="PIRSF006250">
    <property type="entry name" value="NadC_ModD"/>
    <property type="match status" value="1"/>
</dbReference>
<dbReference type="SUPFAM" id="SSF54675">
    <property type="entry name" value="Nicotinate/Quinolinate PRTase N-terminal domain-like"/>
    <property type="match status" value="1"/>
</dbReference>
<evidence type="ECO:0000256" key="2">
    <source>
        <dbReference type="ARBA" id="ARBA00004893"/>
    </source>
</evidence>
<evidence type="ECO:0000259" key="11">
    <source>
        <dbReference type="Pfam" id="PF02749"/>
    </source>
</evidence>
<dbReference type="InterPro" id="IPR013785">
    <property type="entry name" value="Aldolase_TIM"/>
</dbReference>
<dbReference type="Gene3D" id="3.90.1170.20">
    <property type="entry name" value="Quinolinate phosphoribosyl transferase, N-terminal domain"/>
    <property type="match status" value="1"/>
</dbReference>
<evidence type="ECO:0000313" key="12">
    <source>
        <dbReference type="EMBL" id="MDX6847923.1"/>
    </source>
</evidence>
<name>A0ABU4RW45_9GAMM</name>
<organism evidence="12 13">
    <name type="scientific">Gilvimarinus gilvus</name>
    <dbReference type="NCBI Taxonomy" id="3058038"/>
    <lineage>
        <taxon>Bacteria</taxon>
        <taxon>Pseudomonadati</taxon>
        <taxon>Pseudomonadota</taxon>
        <taxon>Gammaproteobacteria</taxon>
        <taxon>Cellvibrionales</taxon>
        <taxon>Cellvibrionaceae</taxon>
        <taxon>Gilvimarinus</taxon>
    </lineage>
</organism>
<dbReference type="GO" id="GO:0004514">
    <property type="term" value="F:nicotinate-nucleotide diphosphorylase (carboxylating) activity"/>
    <property type="evidence" value="ECO:0007669"/>
    <property type="project" value="UniProtKB-EC"/>
</dbReference>
<dbReference type="SUPFAM" id="SSF51690">
    <property type="entry name" value="Nicotinate/Quinolinate PRTase C-terminal domain-like"/>
    <property type="match status" value="1"/>
</dbReference>
<evidence type="ECO:0000259" key="10">
    <source>
        <dbReference type="Pfam" id="PF01729"/>
    </source>
</evidence>
<evidence type="ECO:0000256" key="1">
    <source>
        <dbReference type="ARBA" id="ARBA00003237"/>
    </source>
</evidence>
<keyword evidence="7 9" id="KW-0808">Transferase</keyword>
<evidence type="ECO:0000313" key="13">
    <source>
        <dbReference type="Proteomes" id="UP001273505"/>
    </source>
</evidence>
<evidence type="ECO:0000256" key="6">
    <source>
        <dbReference type="ARBA" id="ARBA00022676"/>
    </source>
</evidence>
<feature type="domain" description="Quinolinate phosphoribosyl transferase C-terminal" evidence="10">
    <location>
        <begin position="119"/>
        <end position="284"/>
    </location>
</feature>
<sequence>MQNKHAQNLPHLEREIIRSVAAALEEDIGTGDITAQLVPADELATAEVITRENCTFCGKVWVEETFRQLDSRVEILWNIEDGEKAQANQVLFTLKGNARALLSGERTALNFVQLLSGTATTAAKYAELVKGTKIKILDTRKTIPGLRNAQKYAVACGGCHNHRVGLYDAFLIKENHIMAAGSIAQAVAKAREIAPGKPIEVEVETLSELNQALACDVDIVMLDEMDLTEVNQHLADKPLHAELELSGGVDVTQINTQQPLFNIISRISVGALTKHCSSVDLSMRVI</sequence>
<dbReference type="InterPro" id="IPR037128">
    <property type="entry name" value="Quinolinate_PRibosylTase_N_sf"/>
</dbReference>
<evidence type="ECO:0000256" key="7">
    <source>
        <dbReference type="ARBA" id="ARBA00022679"/>
    </source>
</evidence>
<dbReference type="PANTHER" id="PTHR32179">
    <property type="entry name" value="NICOTINATE-NUCLEOTIDE PYROPHOSPHORYLASE [CARBOXYLATING]"/>
    <property type="match status" value="1"/>
</dbReference>
<comment type="pathway">
    <text evidence="2">Cofactor biosynthesis; NAD(+) biosynthesis; nicotinate D-ribonucleotide from quinolinate: step 1/1.</text>
</comment>
<dbReference type="NCBIfam" id="TIGR00078">
    <property type="entry name" value="nadC"/>
    <property type="match status" value="1"/>
</dbReference>
<keyword evidence="5" id="KW-0662">Pyridine nucleotide biosynthesis</keyword>
<evidence type="ECO:0000256" key="4">
    <source>
        <dbReference type="ARBA" id="ARBA00011944"/>
    </source>
</evidence>
<feature type="domain" description="Quinolinate phosphoribosyl transferase N-terminal" evidence="11">
    <location>
        <begin position="32"/>
        <end position="116"/>
    </location>
</feature>
<evidence type="ECO:0000256" key="5">
    <source>
        <dbReference type="ARBA" id="ARBA00022642"/>
    </source>
</evidence>
<evidence type="ECO:0000256" key="9">
    <source>
        <dbReference type="PIRNR" id="PIRNR006250"/>
    </source>
</evidence>
<comment type="caution">
    <text evidence="12">The sequence shown here is derived from an EMBL/GenBank/DDBJ whole genome shotgun (WGS) entry which is preliminary data.</text>
</comment>
<evidence type="ECO:0000256" key="8">
    <source>
        <dbReference type="ARBA" id="ARBA00033102"/>
    </source>
</evidence>
<dbReference type="InterPro" id="IPR022412">
    <property type="entry name" value="Quinolinate_PRibosylTrfase_N"/>
</dbReference>
<keyword evidence="13" id="KW-1185">Reference proteome</keyword>
<dbReference type="RefSeq" id="WP_302724518.1">
    <property type="nucleotide sequence ID" value="NZ_JAULRU010000797.1"/>
</dbReference>
<gene>
    <name evidence="12" type="primary">nadC</name>
    <name evidence="12" type="ORF">SCD92_01040</name>
</gene>
<keyword evidence="6 9" id="KW-0328">Glycosyltransferase</keyword>
<dbReference type="PANTHER" id="PTHR32179:SF3">
    <property type="entry name" value="NICOTINATE-NUCLEOTIDE PYROPHOSPHORYLASE [CARBOXYLATING]"/>
    <property type="match status" value="1"/>
</dbReference>
<dbReference type="EC" id="2.4.2.19" evidence="4"/>
<dbReference type="InterPro" id="IPR002638">
    <property type="entry name" value="Quinolinate_PRibosylTrfase_C"/>
</dbReference>
<proteinExistence type="inferred from homology"/>
<dbReference type="InterPro" id="IPR004393">
    <property type="entry name" value="NadC"/>
</dbReference>
<dbReference type="InterPro" id="IPR027277">
    <property type="entry name" value="NadC/ModD"/>
</dbReference>
<evidence type="ECO:0000256" key="3">
    <source>
        <dbReference type="ARBA" id="ARBA00009400"/>
    </source>
</evidence>
<comment type="function">
    <text evidence="1">Involved in the catabolism of quinolinic acid (QA).</text>
</comment>
<dbReference type="Pfam" id="PF02749">
    <property type="entry name" value="QRPTase_N"/>
    <property type="match status" value="1"/>
</dbReference>
<reference evidence="12 13" key="1">
    <citation type="submission" date="2023-11" db="EMBL/GenBank/DDBJ databases">
        <title>Gilvimarinus fulvus sp. nov., isolated from the surface of Kelp.</title>
        <authorList>
            <person name="Sun Y.Y."/>
            <person name="Gong Y."/>
            <person name="Du Z.J."/>
        </authorList>
    </citation>
    <scope>NUCLEOTIDE SEQUENCE [LARGE SCALE GENOMIC DNA]</scope>
    <source>
        <strain evidence="12 13">SDUM040013</strain>
    </source>
</reference>
<dbReference type="InterPro" id="IPR036068">
    <property type="entry name" value="Nicotinate_pribotase-like_C"/>
</dbReference>
<dbReference type="Gene3D" id="3.20.20.70">
    <property type="entry name" value="Aldolase class I"/>
    <property type="match status" value="1"/>
</dbReference>
<accession>A0ABU4RW45</accession>